<dbReference type="STRING" id="386301.SAMN05216282_104230"/>
<dbReference type="Proteomes" id="UP000198701">
    <property type="component" value="Unassembled WGS sequence"/>
</dbReference>
<evidence type="ECO:0000313" key="2">
    <source>
        <dbReference type="Proteomes" id="UP000198701"/>
    </source>
</evidence>
<evidence type="ECO:0000313" key="1">
    <source>
        <dbReference type="EMBL" id="SDK30043.1"/>
    </source>
</evidence>
<organism evidence="1 2">
    <name type="scientific">Cryobacterium psychrotolerans</name>
    <dbReference type="NCBI Taxonomy" id="386301"/>
    <lineage>
        <taxon>Bacteria</taxon>
        <taxon>Bacillati</taxon>
        <taxon>Actinomycetota</taxon>
        <taxon>Actinomycetes</taxon>
        <taxon>Micrococcales</taxon>
        <taxon>Microbacteriaceae</taxon>
        <taxon>Cryobacterium</taxon>
    </lineage>
</organism>
<dbReference type="AlphaFoldDB" id="A0A1G9AS09"/>
<dbReference type="EMBL" id="FNFU01000004">
    <property type="protein sequence ID" value="SDK30043.1"/>
    <property type="molecule type" value="Genomic_DNA"/>
</dbReference>
<protein>
    <submittedName>
        <fullName evidence="1">Uncharacterized protein</fullName>
    </submittedName>
</protein>
<proteinExistence type="predicted"/>
<sequence>MGLSNEQQLTLVGELDQRLRREAELASVFAAVVPGWYGRLLSSLILATGNAHVLYLSASYLLEGSAFSLNAVLFTNKLYVRATVTGTQGTESGDRAEPSVTALSRSSLTSMRLSCDHDAFDQTTAWPGSIRLTLFFARDLAVSLPLGAARTESGDAELHALVTTSRASLER</sequence>
<dbReference type="RefSeq" id="WP_135109257.1">
    <property type="nucleotide sequence ID" value="NZ_FNFU01000004.1"/>
</dbReference>
<dbReference type="OrthoDB" id="4977735at2"/>
<name>A0A1G9AS09_9MICO</name>
<reference evidence="1 2" key="1">
    <citation type="submission" date="2016-10" db="EMBL/GenBank/DDBJ databases">
        <authorList>
            <person name="de Groot N.N."/>
        </authorList>
    </citation>
    <scope>NUCLEOTIDE SEQUENCE [LARGE SCALE GENOMIC DNA]</scope>
    <source>
        <strain evidence="1 2">CGMCC 1.5382</strain>
    </source>
</reference>
<gene>
    <name evidence="1" type="ORF">SAMN05216282_104230</name>
</gene>
<keyword evidence="2" id="KW-1185">Reference proteome</keyword>
<accession>A0A1G9AS09</accession>